<dbReference type="PANTHER" id="PTHR24305:SF229">
    <property type="entry name" value="P450, PUTATIVE (EUROFUNG)-RELATED"/>
    <property type="match status" value="1"/>
</dbReference>
<keyword evidence="5 7" id="KW-0408">Iron</keyword>
<protein>
    <submittedName>
        <fullName evidence="10">Cytochrome P450</fullName>
    </submittedName>
</protein>
<accession>A0A5N6UC08</accession>
<evidence type="ECO:0000256" key="4">
    <source>
        <dbReference type="ARBA" id="ARBA00023002"/>
    </source>
</evidence>
<keyword evidence="3 7" id="KW-0479">Metal-binding</keyword>
<dbReference type="OrthoDB" id="3934656at2759"/>
<evidence type="ECO:0000313" key="10">
    <source>
        <dbReference type="EMBL" id="KAE8156107.1"/>
    </source>
</evidence>
<dbReference type="PANTHER" id="PTHR24305">
    <property type="entry name" value="CYTOCHROME P450"/>
    <property type="match status" value="1"/>
</dbReference>
<reference evidence="10 11" key="1">
    <citation type="submission" date="2019-04" db="EMBL/GenBank/DDBJ databases">
        <title>Friends and foes A comparative genomics study of 23 Aspergillus species from section Flavi.</title>
        <authorList>
            <consortium name="DOE Joint Genome Institute"/>
            <person name="Kjaerbolling I."/>
            <person name="Vesth T."/>
            <person name="Frisvad J.C."/>
            <person name="Nybo J.L."/>
            <person name="Theobald S."/>
            <person name="Kildgaard S."/>
            <person name="Isbrandt T."/>
            <person name="Kuo A."/>
            <person name="Sato A."/>
            <person name="Lyhne E.K."/>
            <person name="Kogle M.E."/>
            <person name="Wiebenga A."/>
            <person name="Kun R.S."/>
            <person name="Lubbers R.J."/>
            <person name="Makela M.R."/>
            <person name="Barry K."/>
            <person name="Chovatia M."/>
            <person name="Clum A."/>
            <person name="Daum C."/>
            <person name="Haridas S."/>
            <person name="He G."/>
            <person name="LaButti K."/>
            <person name="Lipzen A."/>
            <person name="Mondo S."/>
            <person name="Riley R."/>
            <person name="Salamov A."/>
            <person name="Simmons B.A."/>
            <person name="Magnuson J.K."/>
            <person name="Henrissat B."/>
            <person name="Mortensen U.H."/>
            <person name="Larsen T.O."/>
            <person name="Devries R.P."/>
            <person name="Grigoriev I.V."/>
            <person name="Machida M."/>
            <person name="Baker S.E."/>
            <person name="Andersen M.R."/>
        </authorList>
    </citation>
    <scope>NUCLEOTIDE SEQUENCE [LARGE SCALE GENOMIC DNA]</scope>
    <source>
        <strain evidence="10 11">CBS 117626</strain>
    </source>
</reference>
<dbReference type="EMBL" id="ML738779">
    <property type="protein sequence ID" value="KAE8156107.1"/>
    <property type="molecule type" value="Genomic_DNA"/>
</dbReference>
<dbReference type="PRINTS" id="PR00463">
    <property type="entry name" value="EP450I"/>
</dbReference>
<dbReference type="InterPro" id="IPR017972">
    <property type="entry name" value="Cyt_P450_CS"/>
</dbReference>
<organism evidence="10 11">
    <name type="scientific">Aspergillus tamarii</name>
    <dbReference type="NCBI Taxonomy" id="41984"/>
    <lineage>
        <taxon>Eukaryota</taxon>
        <taxon>Fungi</taxon>
        <taxon>Dikarya</taxon>
        <taxon>Ascomycota</taxon>
        <taxon>Pezizomycotina</taxon>
        <taxon>Eurotiomycetes</taxon>
        <taxon>Eurotiomycetidae</taxon>
        <taxon>Eurotiales</taxon>
        <taxon>Aspergillaceae</taxon>
        <taxon>Aspergillus</taxon>
        <taxon>Aspergillus subgen. Circumdati</taxon>
    </lineage>
</organism>
<dbReference type="CDD" id="cd11060">
    <property type="entry name" value="CYP57A1-like"/>
    <property type="match status" value="1"/>
</dbReference>
<evidence type="ECO:0000256" key="8">
    <source>
        <dbReference type="RuleBase" id="RU000461"/>
    </source>
</evidence>
<evidence type="ECO:0000256" key="1">
    <source>
        <dbReference type="ARBA" id="ARBA00001971"/>
    </source>
</evidence>
<keyword evidence="9" id="KW-0472">Membrane</keyword>
<keyword evidence="6 8" id="KW-0503">Monooxygenase</keyword>
<dbReference type="GO" id="GO:0005506">
    <property type="term" value="F:iron ion binding"/>
    <property type="evidence" value="ECO:0007669"/>
    <property type="project" value="InterPro"/>
</dbReference>
<keyword evidence="9" id="KW-0812">Transmembrane</keyword>
<comment type="cofactor">
    <cofactor evidence="1 7">
        <name>heme</name>
        <dbReference type="ChEBI" id="CHEBI:30413"/>
    </cofactor>
</comment>
<evidence type="ECO:0000256" key="3">
    <source>
        <dbReference type="ARBA" id="ARBA00022723"/>
    </source>
</evidence>
<proteinExistence type="inferred from homology"/>
<feature type="transmembrane region" description="Helical" evidence="9">
    <location>
        <begin position="12"/>
        <end position="30"/>
    </location>
</feature>
<dbReference type="GO" id="GO:0016705">
    <property type="term" value="F:oxidoreductase activity, acting on paired donors, with incorporation or reduction of molecular oxygen"/>
    <property type="evidence" value="ECO:0007669"/>
    <property type="project" value="InterPro"/>
</dbReference>
<dbReference type="Gene3D" id="1.10.630.10">
    <property type="entry name" value="Cytochrome P450"/>
    <property type="match status" value="1"/>
</dbReference>
<dbReference type="PRINTS" id="PR00385">
    <property type="entry name" value="P450"/>
</dbReference>
<dbReference type="PROSITE" id="PS00086">
    <property type="entry name" value="CYTOCHROME_P450"/>
    <property type="match status" value="1"/>
</dbReference>
<keyword evidence="11" id="KW-1185">Reference proteome</keyword>
<comment type="similarity">
    <text evidence="2 8">Belongs to the cytochrome P450 family.</text>
</comment>
<gene>
    <name evidence="10" type="ORF">BDV40DRAFT_309966</name>
</gene>
<dbReference type="SUPFAM" id="SSF48264">
    <property type="entry name" value="Cytochrome P450"/>
    <property type="match status" value="1"/>
</dbReference>
<evidence type="ECO:0000313" key="11">
    <source>
        <dbReference type="Proteomes" id="UP000326950"/>
    </source>
</evidence>
<dbReference type="Proteomes" id="UP000326950">
    <property type="component" value="Unassembled WGS sequence"/>
</dbReference>
<sequence>MDLFRLPDRSLLGQGALIGIITYWAVWIVYARWFHPLAKFPGPFWASITRVWTLLHVLPGDAEKRQMKLHAKYGLFPHIGPIVRIAPNELITSDPEAIQTLYGTKAARFPDHFSSEGGKQHGKRRRIVSHVYTMTSILQSEKYIEKCIDVWLEKLGEMADCKKSFDLWIWARMYAYDVIGELYFSKMFGFLQAGDDHLGYISATEDLVPVQFLAGNMPTCVRGLFLLTGILFPKVRRALGALGNLTDATNAMLTDRLATLHGDSQSKPQRHDILGKLLEISQKRGQEVDFVLDDIKMESFGAFFAGSETTALTLSGILYHIIRSPRVYAKLTAEIDAAVQCNQLSTRHISYNEAVKLPYLAACIREGIRMHPITGVSFPRHAPPSGCMIGGHYIPGNARIGVNPGVTHFNKTVFGEDADQFRPERWIDGDVSRMDRYIMQFGMGARTCLGKNISMCEIYKAIPELLKSYVFELGSDEAMQTTSYWLHKPVAIDVHVRRR</sequence>
<evidence type="ECO:0000256" key="2">
    <source>
        <dbReference type="ARBA" id="ARBA00010617"/>
    </source>
</evidence>
<keyword evidence="4 8" id="KW-0560">Oxidoreductase</keyword>
<dbReference type="AlphaFoldDB" id="A0A5N6UC08"/>
<dbReference type="GO" id="GO:0004497">
    <property type="term" value="F:monooxygenase activity"/>
    <property type="evidence" value="ECO:0007669"/>
    <property type="project" value="UniProtKB-KW"/>
</dbReference>
<dbReference type="InterPro" id="IPR050121">
    <property type="entry name" value="Cytochrome_P450_monoxygenase"/>
</dbReference>
<dbReference type="Pfam" id="PF00067">
    <property type="entry name" value="p450"/>
    <property type="match status" value="1"/>
</dbReference>
<keyword evidence="7 8" id="KW-0349">Heme</keyword>
<evidence type="ECO:0000256" key="5">
    <source>
        <dbReference type="ARBA" id="ARBA00023004"/>
    </source>
</evidence>
<evidence type="ECO:0000256" key="7">
    <source>
        <dbReference type="PIRSR" id="PIRSR602401-1"/>
    </source>
</evidence>
<evidence type="ECO:0000256" key="9">
    <source>
        <dbReference type="SAM" id="Phobius"/>
    </source>
</evidence>
<name>A0A5N6UC08_ASPTM</name>
<dbReference type="InterPro" id="IPR002401">
    <property type="entry name" value="Cyt_P450_E_grp-I"/>
</dbReference>
<dbReference type="GO" id="GO:0020037">
    <property type="term" value="F:heme binding"/>
    <property type="evidence" value="ECO:0007669"/>
    <property type="project" value="InterPro"/>
</dbReference>
<dbReference type="InterPro" id="IPR001128">
    <property type="entry name" value="Cyt_P450"/>
</dbReference>
<keyword evidence="9" id="KW-1133">Transmembrane helix</keyword>
<feature type="binding site" description="axial binding residue" evidence="7">
    <location>
        <position position="448"/>
    </location>
    <ligand>
        <name>heme</name>
        <dbReference type="ChEBI" id="CHEBI:30413"/>
    </ligand>
    <ligandPart>
        <name>Fe</name>
        <dbReference type="ChEBI" id="CHEBI:18248"/>
    </ligandPart>
</feature>
<dbReference type="InterPro" id="IPR036396">
    <property type="entry name" value="Cyt_P450_sf"/>
</dbReference>
<evidence type="ECO:0000256" key="6">
    <source>
        <dbReference type="ARBA" id="ARBA00023033"/>
    </source>
</evidence>